<dbReference type="InterPro" id="IPR006597">
    <property type="entry name" value="Sel1-like"/>
</dbReference>
<dbReference type="GO" id="GO:0006508">
    <property type="term" value="P:proteolysis"/>
    <property type="evidence" value="ECO:0007669"/>
    <property type="project" value="InterPro"/>
</dbReference>
<evidence type="ECO:0000313" key="3">
    <source>
        <dbReference type="EMBL" id="GGR26878.1"/>
    </source>
</evidence>
<proteinExistence type="predicted"/>
<dbReference type="SUPFAM" id="SSF52129">
    <property type="entry name" value="Caspase-like"/>
    <property type="match status" value="1"/>
</dbReference>
<keyword evidence="4" id="KW-1185">Reference proteome</keyword>
<dbReference type="SUPFAM" id="SSF81901">
    <property type="entry name" value="HCP-like"/>
    <property type="match status" value="2"/>
</dbReference>
<reference evidence="3" key="2">
    <citation type="submission" date="2020-09" db="EMBL/GenBank/DDBJ databases">
        <authorList>
            <person name="Sun Q."/>
            <person name="Ohkuma M."/>
        </authorList>
    </citation>
    <scope>NUCLEOTIDE SEQUENCE</scope>
    <source>
        <strain evidence="3">JCM 4346</strain>
    </source>
</reference>
<accession>A0A918FDZ9</accession>
<reference evidence="3" key="1">
    <citation type="journal article" date="2014" name="Int. J. Syst. Evol. Microbiol.">
        <title>Complete genome sequence of Corynebacterium casei LMG S-19264T (=DSM 44701T), isolated from a smear-ripened cheese.</title>
        <authorList>
            <consortium name="US DOE Joint Genome Institute (JGI-PGF)"/>
            <person name="Walter F."/>
            <person name="Albersmeier A."/>
            <person name="Kalinowski J."/>
            <person name="Ruckert C."/>
        </authorList>
    </citation>
    <scope>NUCLEOTIDE SEQUENCE</scope>
    <source>
        <strain evidence="3">JCM 4346</strain>
    </source>
</reference>
<feature type="transmembrane region" description="Helical" evidence="1">
    <location>
        <begin position="558"/>
        <end position="581"/>
    </location>
</feature>
<dbReference type="EMBL" id="BMSX01000011">
    <property type="protein sequence ID" value="GGR26878.1"/>
    <property type="molecule type" value="Genomic_DNA"/>
</dbReference>
<sequence>MSALPDPSTSRAVLIGTSEYTSPNLDGLPAVAANLKALADLLCAPDVWGLPAQNCVVVTNPTTPRELVHPIAQAAAEATDTLLVYYAGHGLTMPMAPALHLSLRDSEPNLSYTCVSYESVREQLVATRARRRIVVLDCCFSGHALGMASGDPSTRVVEEAGGFTEGTYLMAAAGSTKKAISVPGEPYTAFTAELLRLLSDGLPGGDRYLDLDTLFQHVDARLRAKRRPEPQRRVHNTAGRVAFHNRAFVADVEAPTADTPAPPLTAGATAVVLRTLIESARADRSARLATAARGPAAEVAELACLLPKAGMSYEVRDFLEKAARDRPVREIVSLVAGLHKDERHAARYTSIVLTEAAGLAVPDVADLIAGLPADDADTLIRHLSQWSPIDRLVELTRTLRARGLRAQASALIGGAAGGRSDLVGLFSVLVDQGRDGDVELLLRGSENWSRRQRRSIDEVLRTSSLDRTTWRPLLRRHAFHSPKSIRAEFVRTYAVLLALSTTLSTVDRNVHGVPRTVVLFGGATLLFAYGVHAAHRIVLTHPNHYLGVIGGATFVAGLSLPIASVFQYAVTGVLAAFVWFLHRRLRDTRRVRAWYSEVIAGRRLNSPWAMHGLASLEAEEGNVETARRWYRRAADTDAVVAPRAMLDLGLFEERQGDLDAARAWFTKAAAQKDTATAARAMVHLGILEERQGAWKAAADCYHRAIETERLYTAWNVYILDLLPSDGTITGPLRDRYARSVTKRADAAPWAMHNLGLIEERQGNADAARDWYSKVAALGNAEAASRASEGLARLSRPVR</sequence>
<dbReference type="SMART" id="SM00028">
    <property type="entry name" value="TPR"/>
    <property type="match status" value="4"/>
</dbReference>
<dbReference type="Pfam" id="PF00656">
    <property type="entry name" value="Peptidase_C14"/>
    <property type="match status" value="1"/>
</dbReference>
<keyword evidence="1" id="KW-1133">Transmembrane helix</keyword>
<dbReference type="GO" id="GO:0004197">
    <property type="term" value="F:cysteine-type endopeptidase activity"/>
    <property type="evidence" value="ECO:0007669"/>
    <property type="project" value="InterPro"/>
</dbReference>
<dbReference type="InterPro" id="IPR029030">
    <property type="entry name" value="Caspase-like_dom_sf"/>
</dbReference>
<name>A0A918FDZ9_9ACTN</name>
<dbReference type="Gene3D" id="1.25.40.10">
    <property type="entry name" value="Tetratricopeptide repeat domain"/>
    <property type="match status" value="1"/>
</dbReference>
<dbReference type="Proteomes" id="UP000658320">
    <property type="component" value="Unassembled WGS sequence"/>
</dbReference>
<dbReference type="InterPro" id="IPR011990">
    <property type="entry name" value="TPR-like_helical_dom_sf"/>
</dbReference>
<keyword evidence="1" id="KW-0472">Membrane</keyword>
<protein>
    <recommendedName>
        <fullName evidence="2">Peptidase C14 caspase domain-containing protein</fullName>
    </recommendedName>
</protein>
<dbReference type="NCBIfam" id="NF047832">
    <property type="entry name" value="caspase_w_EACC1"/>
    <property type="match status" value="1"/>
</dbReference>
<dbReference type="InterPro" id="IPR011600">
    <property type="entry name" value="Pept_C14_caspase"/>
</dbReference>
<evidence type="ECO:0000259" key="2">
    <source>
        <dbReference type="Pfam" id="PF00656"/>
    </source>
</evidence>
<dbReference type="SMART" id="SM00671">
    <property type="entry name" value="SEL1"/>
    <property type="match status" value="3"/>
</dbReference>
<keyword evidence="1" id="KW-0812">Transmembrane</keyword>
<comment type="caution">
    <text evidence="3">The sequence shown here is derived from an EMBL/GenBank/DDBJ whole genome shotgun (WGS) entry which is preliminary data.</text>
</comment>
<gene>
    <name evidence="3" type="ORF">GCM10010251_48820</name>
</gene>
<feature type="transmembrane region" description="Helical" evidence="1">
    <location>
        <begin position="489"/>
        <end position="506"/>
    </location>
</feature>
<dbReference type="InterPro" id="IPR019734">
    <property type="entry name" value="TPR_rpt"/>
</dbReference>
<dbReference type="Gene3D" id="3.40.50.1460">
    <property type="match status" value="1"/>
</dbReference>
<evidence type="ECO:0000313" key="4">
    <source>
        <dbReference type="Proteomes" id="UP000658320"/>
    </source>
</evidence>
<evidence type="ECO:0000256" key="1">
    <source>
        <dbReference type="SAM" id="Phobius"/>
    </source>
</evidence>
<feature type="domain" description="Peptidase C14 caspase" evidence="2">
    <location>
        <begin position="11"/>
        <end position="229"/>
    </location>
</feature>
<feature type="transmembrane region" description="Helical" evidence="1">
    <location>
        <begin position="518"/>
        <end position="538"/>
    </location>
</feature>
<dbReference type="AlphaFoldDB" id="A0A918FDZ9"/>
<dbReference type="RefSeq" id="WP_189939826.1">
    <property type="nucleotide sequence ID" value="NZ_BMSX01000011.1"/>
</dbReference>
<organism evidence="3 4">
    <name type="scientific">Streptomyces aurantiogriseus</name>
    <dbReference type="NCBI Taxonomy" id="66870"/>
    <lineage>
        <taxon>Bacteria</taxon>
        <taxon>Bacillati</taxon>
        <taxon>Actinomycetota</taxon>
        <taxon>Actinomycetes</taxon>
        <taxon>Kitasatosporales</taxon>
        <taxon>Streptomycetaceae</taxon>
        <taxon>Streptomyces</taxon>
    </lineage>
</organism>